<evidence type="ECO:0000313" key="1">
    <source>
        <dbReference type="EMBL" id="GES79862.1"/>
    </source>
</evidence>
<proteinExistence type="predicted"/>
<dbReference type="EMBL" id="BLAL01000046">
    <property type="protein sequence ID" value="GES79862.1"/>
    <property type="molecule type" value="Genomic_DNA"/>
</dbReference>
<evidence type="ECO:0000313" key="2">
    <source>
        <dbReference type="Proteomes" id="UP000615446"/>
    </source>
</evidence>
<organism evidence="1 2">
    <name type="scientific">Rhizophagus clarus</name>
    <dbReference type="NCBI Taxonomy" id="94130"/>
    <lineage>
        <taxon>Eukaryota</taxon>
        <taxon>Fungi</taxon>
        <taxon>Fungi incertae sedis</taxon>
        <taxon>Mucoromycota</taxon>
        <taxon>Glomeromycotina</taxon>
        <taxon>Glomeromycetes</taxon>
        <taxon>Glomerales</taxon>
        <taxon>Glomeraceae</taxon>
        <taxon>Rhizophagus</taxon>
    </lineage>
</organism>
<name>A0A8H3L6S0_9GLOM</name>
<gene>
    <name evidence="1" type="ORF">RCL2_000715700</name>
</gene>
<sequence length="84" mass="9660">MLQDFEDEQHEESDYLMSLESDYLIFSESDYLMSSESDENYATSSLNNANTSSEEGLFINAALAEDKLPSFDGDFVPYFQDLRF</sequence>
<dbReference type="Proteomes" id="UP000615446">
    <property type="component" value="Unassembled WGS sequence"/>
</dbReference>
<protein>
    <submittedName>
        <fullName evidence="1">Uncharacterized protein</fullName>
    </submittedName>
</protein>
<accession>A0A8H3L6S0</accession>
<reference evidence="1" key="1">
    <citation type="submission" date="2019-10" db="EMBL/GenBank/DDBJ databases">
        <title>Conservation and host-specific expression of non-tandemly repeated heterogenous ribosome RNA gene in arbuscular mycorrhizal fungi.</title>
        <authorList>
            <person name="Maeda T."/>
            <person name="Kobayashi Y."/>
            <person name="Nakagawa T."/>
            <person name="Ezawa T."/>
            <person name="Yamaguchi K."/>
            <person name="Bino T."/>
            <person name="Nishimoto Y."/>
            <person name="Shigenobu S."/>
            <person name="Kawaguchi M."/>
        </authorList>
    </citation>
    <scope>NUCLEOTIDE SEQUENCE</scope>
    <source>
        <strain evidence="1">HR1</strain>
    </source>
</reference>
<comment type="caution">
    <text evidence="1">The sequence shown here is derived from an EMBL/GenBank/DDBJ whole genome shotgun (WGS) entry which is preliminary data.</text>
</comment>
<dbReference type="AlphaFoldDB" id="A0A8H3L6S0"/>